<evidence type="ECO:0000313" key="4">
    <source>
        <dbReference type="Proteomes" id="UP000563426"/>
    </source>
</evidence>
<evidence type="ECO:0000256" key="1">
    <source>
        <dbReference type="SAM" id="MobiDB-lite"/>
    </source>
</evidence>
<keyword evidence="4" id="KW-1185">Reference proteome</keyword>
<gene>
    <name evidence="3" type="ORF">HMI49_16735</name>
</gene>
<dbReference type="EMBL" id="JABFJV010000085">
    <property type="protein sequence ID" value="NOK34847.1"/>
    <property type="molecule type" value="Genomic_DNA"/>
</dbReference>
<dbReference type="Proteomes" id="UP000563426">
    <property type="component" value="Unassembled WGS sequence"/>
</dbReference>
<feature type="region of interest" description="Disordered" evidence="1">
    <location>
        <begin position="55"/>
        <end position="87"/>
    </location>
</feature>
<reference evidence="3 4" key="1">
    <citation type="submission" date="2020-05" db="EMBL/GenBank/DDBJ databases">
        <authorList>
            <person name="Whitworth D."/>
        </authorList>
    </citation>
    <scope>NUCLEOTIDE SEQUENCE [LARGE SCALE GENOMIC DNA]</scope>
    <source>
        <strain evidence="3 4">AB043B</strain>
    </source>
</reference>
<evidence type="ECO:0000313" key="3">
    <source>
        <dbReference type="EMBL" id="NOK34847.1"/>
    </source>
</evidence>
<dbReference type="AlphaFoldDB" id="A0A3A8II07"/>
<proteinExistence type="predicted"/>
<comment type="caution">
    <text evidence="3">The sequence shown here is derived from an EMBL/GenBank/DDBJ whole genome shotgun (WGS) entry which is preliminary data.</text>
</comment>
<accession>A0A3A8II07</accession>
<feature type="domain" description="DUF1521" evidence="2">
    <location>
        <begin position="134"/>
        <end position="202"/>
    </location>
</feature>
<dbReference type="RefSeq" id="WP_120523427.1">
    <property type="nucleotide sequence ID" value="NZ_JABFJV010000085.1"/>
</dbReference>
<dbReference type="OrthoDB" id="7545400at2"/>
<sequence>MAGITSTGNNARVLPTTTNAPGLSEAELAKNLKLIQATANEALSHIDAQLKQAAAQPAPAKTADGSAFVTSQQPSAESQQTATNGAFPSEAPKWEAQMRPADKLKVDNNGVITTPGGYKIEQLGTQEWKISGPDGKSTRIWGDPHVDESDGGKFDFKRDTTFVLGDGTQIHVGCVPYGNGMTVTGKLDITCGDDHVQVTDVDKGKGKVGPITKDGWETSADFTTKHFSDRLNMGDSTASWSYGGREVTGNDGTVDKFKTGDFMTLSEKAISSSDGKTSSATFNKATFDATRDNALSKATEAVTKTFNALGNTQALGFNPFTGNDDLGKYNKDEHREGIQKAFDSVKSMFGALDDVGRLNDIVKRNLFV</sequence>
<protein>
    <submittedName>
        <fullName evidence="3">DUF1521 domain-containing protein</fullName>
    </submittedName>
</protein>
<dbReference type="Pfam" id="PF07481">
    <property type="entry name" value="DUF1521"/>
    <property type="match status" value="1"/>
</dbReference>
<organism evidence="3 4">
    <name type="scientific">Corallococcus exercitus</name>
    <dbReference type="NCBI Taxonomy" id="2316736"/>
    <lineage>
        <taxon>Bacteria</taxon>
        <taxon>Pseudomonadati</taxon>
        <taxon>Myxococcota</taxon>
        <taxon>Myxococcia</taxon>
        <taxon>Myxococcales</taxon>
        <taxon>Cystobacterineae</taxon>
        <taxon>Myxococcaceae</taxon>
        <taxon>Corallococcus</taxon>
    </lineage>
</organism>
<evidence type="ECO:0000259" key="2">
    <source>
        <dbReference type="Pfam" id="PF07481"/>
    </source>
</evidence>
<name>A0A3A8II07_9BACT</name>
<feature type="compositionally biased region" description="Polar residues" evidence="1">
    <location>
        <begin position="68"/>
        <end position="86"/>
    </location>
</feature>
<dbReference type="InterPro" id="IPR011086">
    <property type="entry name" value="DUF1521"/>
</dbReference>